<evidence type="ECO:0000313" key="3">
    <source>
        <dbReference type="Proteomes" id="UP000267187"/>
    </source>
</evidence>
<comment type="caution">
    <text evidence="2">The sequence shown here is derived from an EMBL/GenBank/DDBJ whole genome shotgun (WGS) entry which is preliminary data.</text>
</comment>
<protein>
    <submittedName>
        <fullName evidence="2">Cytochrome c oxidase cbb3-type subunit 4</fullName>
    </submittedName>
</protein>
<organism evidence="2 3">
    <name type="scientific">Umboniibacter marinipuniceus</name>
    <dbReference type="NCBI Taxonomy" id="569599"/>
    <lineage>
        <taxon>Bacteria</taxon>
        <taxon>Pseudomonadati</taxon>
        <taxon>Pseudomonadota</taxon>
        <taxon>Gammaproteobacteria</taxon>
        <taxon>Cellvibrionales</taxon>
        <taxon>Cellvibrionaceae</taxon>
        <taxon>Umboniibacter</taxon>
    </lineage>
</organism>
<dbReference type="OrthoDB" id="6402501at2"/>
<dbReference type="InterPro" id="IPR008621">
    <property type="entry name" value="Cbb3-typ_cyt_oxidase_comp"/>
</dbReference>
<gene>
    <name evidence="2" type="ORF">DFR27_1222</name>
</gene>
<name>A0A3M0AQX7_9GAMM</name>
<keyword evidence="1" id="KW-0472">Membrane</keyword>
<dbReference type="RefSeq" id="WP_121876545.1">
    <property type="nucleotide sequence ID" value="NZ_REFJ01000002.1"/>
</dbReference>
<dbReference type="AlphaFoldDB" id="A0A3M0AQX7"/>
<keyword evidence="1" id="KW-1133">Transmembrane helix</keyword>
<dbReference type="Pfam" id="PF05545">
    <property type="entry name" value="FixQ"/>
    <property type="match status" value="1"/>
</dbReference>
<dbReference type="Proteomes" id="UP000267187">
    <property type="component" value="Unassembled WGS sequence"/>
</dbReference>
<proteinExistence type="predicted"/>
<sequence>MSSGTLEGIGTVLAFLAMILIFAWAFSKNRKRDFDEAANLPFADELPENEEGKK</sequence>
<keyword evidence="1" id="KW-0812">Transmembrane</keyword>
<keyword evidence="3" id="KW-1185">Reference proteome</keyword>
<accession>A0A3M0AQX7</accession>
<feature type="transmembrane region" description="Helical" evidence="1">
    <location>
        <begin position="6"/>
        <end position="26"/>
    </location>
</feature>
<dbReference type="EMBL" id="REFJ01000002">
    <property type="protein sequence ID" value="RMA81402.1"/>
    <property type="molecule type" value="Genomic_DNA"/>
</dbReference>
<evidence type="ECO:0000256" key="1">
    <source>
        <dbReference type="SAM" id="Phobius"/>
    </source>
</evidence>
<reference evidence="2 3" key="1">
    <citation type="submission" date="2018-10" db="EMBL/GenBank/DDBJ databases">
        <title>Genomic Encyclopedia of Type Strains, Phase IV (KMG-IV): sequencing the most valuable type-strain genomes for metagenomic binning, comparative biology and taxonomic classification.</title>
        <authorList>
            <person name="Goeker M."/>
        </authorList>
    </citation>
    <scope>NUCLEOTIDE SEQUENCE [LARGE SCALE GENOMIC DNA]</scope>
    <source>
        <strain evidence="2 3">DSM 25080</strain>
    </source>
</reference>
<evidence type="ECO:0000313" key="2">
    <source>
        <dbReference type="EMBL" id="RMA81402.1"/>
    </source>
</evidence>
<dbReference type="CDD" id="cd01324">
    <property type="entry name" value="cbb3_Oxidase_CcoQ"/>
    <property type="match status" value="1"/>
</dbReference>